<sequence>MSVCPLCSGQGPEWVRVVQEPPYSIQIQPPDDPLGSKDVQPFLPTWHTTDQDDPGSHRQSYNRYRASTGTPFRKRAFAQNQELLAACLGNLEWLHHSLKHRKGVRSDCRGFTALHLAAERGHLDCMIALVDRYKFPLSMTTNKGWTPLHLAISKENSGVALKCVQFLLEKGAPVNVQNRNGITPLHLAAWEGMLDCIKVLVKAGADVHALDRQNRKSIDLCRLWNHRECARFLKDAMWKQDKKDLAEEMGQLSQLKKRLLVMQNKYLLEKKKEKEAQNQVAFTQWLQIKPLPRLPKITILEPSRVTKESAPVTKESAPAMEKSARFTKKSVPEPPRFTMEASHIKKYPHVTKPQPPRRPHPPCKRRPVLILPARRRFRPLEGNPAFEHRHPLNRSSLFKPSHSELSVPVHLPTRLRSLVLVQPPVSSFQLPFSHSPSPPLTVRSRGSTLFKSAVGASSSSRRATIFHPSPSFPLSLQYYPRSNHRHSYPLLHTPSPQRTLSESQLQYGQIEAIFPAASPPMHPLALLDIHLADIPLTAPPARSSSPFHWAAKWNSSTKADARPVTRIAFPQVVRLGVHPDPTPEPDFCNFLKFYPNGEGGALIQTADGQWIFPVPRLPFKVLLRELAPSGRSQRLKVPEGLRRITVQDLPRRRYPGDQCFWTDSMAMSLRDTFDPAFISLVRKHQGLPALSPTSSSSSSLTSSVALRPCWALLFYAFNNPPS</sequence>
<keyword evidence="3" id="KW-1185">Reference proteome</keyword>
<feature type="repeat" description="ANK" evidence="1">
    <location>
        <begin position="143"/>
        <end position="179"/>
    </location>
</feature>
<dbReference type="Gene3D" id="1.25.40.20">
    <property type="entry name" value="Ankyrin repeat-containing domain"/>
    <property type="match status" value="1"/>
</dbReference>
<dbReference type="CTD" id="79998"/>
<dbReference type="GO" id="GO:0007080">
    <property type="term" value="P:mitotic metaphase chromosome alignment"/>
    <property type="evidence" value="ECO:0007669"/>
    <property type="project" value="TreeGrafter"/>
</dbReference>
<dbReference type="Proteomes" id="UP000515140">
    <property type="component" value="Unplaced"/>
</dbReference>
<protein>
    <submittedName>
        <fullName evidence="4">LOW QUALITY PROTEIN: ankyrin repeat domain-containing protein 53</fullName>
    </submittedName>
</protein>
<organism evidence="3 4">
    <name type="scientific">Phascolarctos cinereus</name>
    <name type="common">Koala</name>
    <dbReference type="NCBI Taxonomy" id="38626"/>
    <lineage>
        <taxon>Eukaryota</taxon>
        <taxon>Metazoa</taxon>
        <taxon>Chordata</taxon>
        <taxon>Craniata</taxon>
        <taxon>Vertebrata</taxon>
        <taxon>Euteleostomi</taxon>
        <taxon>Mammalia</taxon>
        <taxon>Metatheria</taxon>
        <taxon>Diprotodontia</taxon>
        <taxon>Phascolarctidae</taxon>
        <taxon>Phascolarctos</taxon>
    </lineage>
</organism>
<dbReference type="PROSITE" id="PS50297">
    <property type="entry name" value="ANK_REP_REGION"/>
    <property type="match status" value="3"/>
</dbReference>
<dbReference type="InterPro" id="IPR042335">
    <property type="entry name" value="ANKRD53"/>
</dbReference>
<dbReference type="GeneID" id="110218451"/>
<feature type="repeat" description="ANK" evidence="1">
    <location>
        <begin position="180"/>
        <end position="212"/>
    </location>
</feature>
<feature type="repeat" description="ANK" evidence="1">
    <location>
        <begin position="109"/>
        <end position="132"/>
    </location>
</feature>
<dbReference type="PROSITE" id="PS50088">
    <property type="entry name" value="ANK_REPEAT"/>
    <property type="match status" value="3"/>
</dbReference>
<dbReference type="Pfam" id="PF00023">
    <property type="entry name" value="Ank"/>
    <property type="match status" value="1"/>
</dbReference>
<gene>
    <name evidence="4" type="primary">ANKRD53</name>
</gene>
<evidence type="ECO:0000256" key="2">
    <source>
        <dbReference type="SAM" id="MobiDB-lite"/>
    </source>
</evidence>
<proteinExistence type="predicted"/>
<dbReference type="InterPro" id="IPR002110">
    <property type="entry name" value="Ankyrin_rpt"/>
</dbReference>
<dbReference type="InterPro" id="IPR036770">
    <property type="entry name" value="Ankyrin_rpt-contain_sf"/>
</dbReference>
<dbReference type="AlphaFoldDB" id="A0A6P5LER7"/>
<dbReference type="KEGG" id="pcw:110218451"/>
<dbReference type="GO" id="GO:1902412">
    <property type="term" value="P:regulation of mitotic cytokinesis"/>
    <property type="evidence" value="ECO:0007669"/>
    <property type="project" value="InterPro"/>
</dbReference>
<dbReference type="GO" id="GO:0060236">
    <property type="term" value="P:regulation of mitotic spindle organization"/>
    <property type="evidence" value="ECO:0007669"/>
    <property type="project" value="TreeGrafter"/>
</dbReference>
<evidence type="ECO:0000256" key="1">
    <source>
        <dbReference type="PROSITE-ProRule" id="PRU00023"/>
    </source>
</evidence>
<keyword evidence="1" id="KW-0040">ANK repeat</keyword>
<dbReference type="SUPFAM" id="SSF48403">
    <property type="entry name" value="Ankyrin repeat"/>
    <property type="match status" value="1"/>
</dbReference>
<accession>A0A6P5LER7</accession>
<dbReference type="PRINTS" id="PR01415">
    <property type="entry name" value="ANKYRIN"/>
</dbReference>
<dbReference type="Pfam" id="PF12796">
    <property type="entry name" value="Ank_2"/>
    <property type="match status" value="1"/>
</dbReference>
<dbReference type="FunCoup" id="A0A6P5LER7">
    <property type="interactions" value="37"/>
</dbReference>
<name>A0A6P5LER7_PHACI</name>
<dbReference type="GO" id="GO:0000922">
    <property type="term" value="C:spindle pole"/>
    <property type="evidence" value="ECO:0007669"/>
    <property type="project" value="TreeGrafter"/>
</dbReference>
<dbReference type="GO" id="GO:0031116">
    <property type="term" value="P:positive regulation of microtubule polymerization"/>
    <property type="evidence" value="ECO:0007669"/>
    <property type="project" value="TreeGrafter"/>
</dbReference>
<dbReference type="RefSeq" id="XP_020856845.1">
    <property type="nucleotide sequence ID" value="XM_021001186.1"/>
</dbReference>
<feature type="region of interest" description="Disordered" evidence="2">
    <location>
        <begin position="308"/>
        <end position="335"/>
    </location>
</feature>
<dbReference type="PANTHER" id="PTHR24160:SF1">
    <property type="entry name" value="ANKYRIN REPEAT DOMAIN-CONTAINING PROTEIN 53"/>
    <property type="match status" value="1"/>
</dbReference>
<dbReference type="SMART" id="SM00248">
    <property type="entry name" value="ANK"/>
    <property type="match status" value="3"/>
</dbReference>
<evidence type="ECO:0000313" key="3">
    <source>
        <dbReference type="Proteomes" id="UP000515140"/>
    </source>
</evidence>
<evidence type="ECO:0000313" key="4">
    <source>
        <dbReference type="RefSeq" id="XP_020856845.1"/>
    </source>
</evidence>
<dbReference type="PANTHER" id="PTHR24160">
    <property type="entry name" value="ANKYRIN REPEAT DOMAIN-CONTAINING PROTEIN 53"/>
    <property type="match status" value="1"/>
</dbReference>
<reference evidence="4" key="1">
    <citation type="submission" date="2025-08" db="UniProtKB">
        <authorList>
            <consortium name="RefSeq"/>
        </authorList>
    </citation>
    <scope>IDENTIFICATION</scope>
    <source>
        <tissue evidence="4">Spleen</tissue>
    </source>
</reference>
<dbReference type="InParanoid" id="A0A6P5LER7"/>